<protein>
    <submittedName>
        <fullName evidence="2">Uncharacterized protein</fullName>
    </submittedName>
</protein>
<keyword evidence="1" id="KW-0812">Transmembrane</keyword>
<evidence type="ECO:0000256" key="1">
    <source>
        <dbReference type="SAM" id="Phobius"/>
    </source>
</evidence>
<name>A0A479ZST0_PLAAG</name>
<dbReference type="EMBL" id="BJCD01000013">
    <property type="protein sequence ID" value="GCL34696.1"/>
    <property type="molecule type" value="Genomic_DNA"/>
</dbReference>
<feature type="transmembrane region" description="Helical" evidence="1">
    <location>
        <begin position="24"/>
        <end position="42"/>
    </location>
</feature>
<proteinExistence type="predicted"/>
<accession>A0A479ZST0</accession>
<keyword evidence="1" id="KW-0472">Membrane</keyword>
<sequence length="74" mass="7627">MTVCATFQLAAVKVKLDLSTVPSAVLLLVNGMVTLAVGWLFRTTVKLAVPPASVVVKPVVGVTVIPGLSLIVTL</sequence>
<gene>
    <name evidence="2" type="ORF">PA905_49220</name>
</gene>
<feature type="transmembrane region" description="Helical" evidence="1">
    <location>
        <begin position="54"/>
        <end position="72"/>
    </location>
</feature>
<evidence type="ECO:0000313" key="3">
    <source>
        <dbReference type="Proteomes" id="UP000299794"/>
    </source>
</evidence>
<evidence type="ECO:0000313" key="2">
    <source>
        <dbReference type="EMBL" id="GCL34696.1"/>
    </source>
</evidence>
<comment type="caution">
    <text evidence="2">The sequence shown here is derived from an EMBL/GenBank/DDBJ whole genome shotgun (WGS) entry which is preliminary data.</text>
</comment>
<organism evidence="2 3">
    <name type="scientific">Planktothrix agardhii CCAP 1459/11A</name>
    <dbReference type="NCBI Taxonomy" id="282420"/>
    <lineage>
        <taxon>Bacteria</taxon>
        <taxon>Bacillati</taxon>
        <taxon>Cyanobacteriota</taxon>
        <taxon>Cyanophyceae</taxon>
        <taxon>Oscillatoriophycideae</taxon>
        <taxon>Oscillatoriales</taxon>
        <taxon>Microcoleaceae</taxon>
        <taxon>Planktothrix</taxon>
    </lineage>
</organism>
<keyword evidence="1" id="KW-1133">Transmembrane helix</keyword>
<reference evidence="3" key="1">
    <citation type="submission" date="2019-02" db="EMBL/GenBank/DDBJ databases">
        <title>Draft genome sequence of Planktothrix agardhii NIES-905.</title>
        <authorList>
            <person name="Yamaguchi H."/>
            <person name="Suzuki S."/>
            <person name="Kawachi M."/>
        </authorList>
    </citation>
    <scope>NUCLEOTIDE SEQUENCE [LARGE SCALE GENOMIC DNA]</scope>
    <source>
        <strain evidence="3">CCAP 1459/11A</strain>
    </source>
</reference>
<dbReference type="Proteomes" id="UP000299794">
    <property type="component" value="Unassembled WGS sequence"/>
</dbReference>
<dbReference type="AlphaFoldDB" id="A0A479ZST0"/>